<comment type="caution">
    <text evidence="1">The sequence shown here is derived from an EMBL/GenBank/DDBJ whole genome shotgun (WGS) entry which is preliminary data.</text>
</comment>
<evidence type="ECO:0000313" key="1">
    <source>
        <dbReference type="EMBL" id="KAK0577454.1"/>
    </source>
</evidence>
<proteinExistence type="predicted"/>
<organism evidence="1 2">
    <name type="scientific">Acer saccharum</name>
    <name type="common">Sugar maple</name>
    <dbReference type="NCBI Taxonomy" id="4024"/>
    <lineage>
        <taxon>Eukaryota</taxon>
        <taxon>Viridiplantae</taxon>
        <taxon>Streptophyta</taxon>
        <taxon>Embryophyta</taxon>
        <taxon>Tracheophyta</taxon>
        <taxon>Spermatophyta</taxon>
        <taxon>Magnoliopsida</taxon>
        <taxon>eudicotyledons</taxon>
        <taxon>Gunneridae</taxon>
        <taxon>Pentapetalae</taxon>
        <taxon>rosids</taxon>
        <taxon>malvids</taxon>
        <taxon>Sapindales</taxon>
        <taxon>Sapindaceae</taxon>
        <taxon>Hippocastanoideae</taxon>
        <taxon>Acereae</taxon>
        <taxon>Acer</taxon>
    </lineage>
</organism>
<accession>A0AA39RSU4</accession>
<keyword evidence="2" id="KW-1185">Reference proteome</keyword>
<dbReference type="AlphaFoldDB" id="A0AA39RSU4"/>
<evidence type="ECO:0000313" key="2">
    <source>
        <dbReference type="Proteomes" id="UP001168877"/>
    </source>
</evidence>
<dbReference type="EMBL" id="JAUESC010000386">
    <property type="protein sequence ID" value="KAK0577454.1"/>
    <property type="molecule type" value="Genomic_DNA"/>
</dbReference>
<name>A0AA39RSU4_ACESA</name>
<reference evidence="1" key="2">
    <citation type="submission" date="2023-06" db="EMBL/GenBank/DDBJ databases">
        <authorList>
            <person name="Swenson N.G."/>
            <person name="Wegrzyn J.L."/>
            <person name="Mcevoy S.L."/>
        </authorList>
    </citation>
    <scope>NUCLEOTIDE SEQUENCE</scope>
    <source>
        <strain evidence="1">NS2018</strain>
        <tissue evidence="1">Leaf</tissue>
    </source>
</reference>
<protein>
    <submittedName>
        <fullName evidence="1">Uncharacterized protein</fullName>
    </submittedName>
</protein>
<sequence>MDDEVEPPLITDGKGIGAGHYCGSMLNPALNDMMGTCGGQSKSVGLEAGRGGGSKESGVCNKVTEPSRIFIGPILSPPSIHDKALTTTCVNMDSPKDTPIRLDMNLQDKCMGHRKLVEPINEAMANSPDTWKRVNLVKKFSFQVNDERHHVGKRKKHELKSEVCKRARLLVPESSPDATTQVLVVNEGNGSPSLGSRIGDDGLNHNGCLIGVPNGCDNDKPVVEKVMSPSSDGLYNVEVTVGDVTQVRVSESTSVVVDSGSISPPWKPPNMPYENAKSLRSFVLSGFA</sequence>
<reference evidence="1" key="1">
    <citation type="journal article" date="2022" name="Plant J.">
        <title>Strategies of tolerance reflected in two North American maple genomes.</title>
        <authorList>
            <person name="McEvoy S.L."/>
            <person name="Sezen U.U."/>
            <person name="Trouern-Trend A."/>
            <person name="McMahon S.M."/>
            <person name="Schaberg P.G."/>
            <person name="Yang J."/>
            <person name="Wegrzyn J.L."/>
            <person name="Swenson N.G."/>
        </authorList>
    </citation>
    <scope>NUCLEOTIDE SEQUENCE</scope>
    <source>
        <strain evidence="1">NS2018</strain>
    </source>
</reference>
<gene>
    <name evidence="1" type="ORF">LWI29_033135</name>
</gene>
<dbReference type="Proteomes" id="UP001168877">
    <property type="component" value="Unassembled WGS sequence"/>
</dbReference>